<dbReference type="Proteomes" id="UP000671914">
    <property type="component" value="Chromosome"/>
</dbReference>
<evidence type="ECO:0000259" key="2">
    <source>
        <dbReference type="Pfam" id="PF00561"/>
    </source>
</evidence>
<evidence type="ECO:0000313" key="3">
    <source>
        <dbReference type="EMBL" id="QTX03316.1"/>
    </source>
</evidence>
<evidence type="ECO:0000256" key="1">
    <source>
        <dbReference type="SAM" id="MobiDB-lite"/>
    </source>
</evidence>
<feature type="region of interest" description="Disordered" evidence="1">
    <location>
        <begin position="246"/>
        <end position="303"/>
    </location>
</feature>
<keyword evidence="3" id="KW-0378">Hydrolase</keyword>
<dbReference type="Pfam" id="PF00561">
    <property type="entry name" value="Abhydrolase_1"/>
    <property type="match status" value="1"/>
</dbReference>
<organism evidence="3 4">
    <name type="scientific">Agromyces archimandritae</name>
    <dbReference type="NCBI Taxonomy" id="2781962"/>
    <lineage>
        <taxon>Bacteria</taxon>
        <taxon>Bacillati</taxon>
        <taxon>Actinomycetota</taxon>
        <taxon>Actinomycetes</taxon>
        <taxon>Micrococcales</taxon>
        <taxon>Microbacteriaceae</taxon>
        <taxon>Agromyces</taxon>
    </lineage>
</organism>
<dbReference type="SUPFAM" id="SSF53474">
    <property type="entry name" value="alpha/beta-Hydrolases"/>
    <property type="match status" value="1"/>
</dbReference>
<dbReference type="InterPro" id="IPR000073">
    <property type="entry name" value="AB_hydrolase_1"/>
</dbReference>
<dbReference type="GO" id="GO:0016787">
    <property type="term" value="F:hydrolase activity"/>
    <property type="evidence" value="ECO:0007669"/>
    <property type="project" value="UniProtKB-KW"/>
</dbReference>
<feature type="domain" description="AB hydrolase-1" evidence="2">
    <location>
        <begin position="367"/>
        <end position="407"/>
    </location>
</feature>
<dbReference type="Gene3D" id="3.40.50.1820">
    <property type="entry name" value="alpha/beta hydrolase"/>
    <property type="match status" value="1"/>
</dbReference>
<feature type="region of interest" description="Disordered" evidence="1">
    <location>
        <begin position="502"/>
        <end position="524"/>
    </location>
</feature>
<dbReference type="EMBL" id="CP071696">
    <property type="protein sequence ID" value="QTX03316.1"/>
    <property type="molecule type" value="Genomic_DNA"/>
</dbReference>
<dbReference type="RefSeq" id="WP_210895772.1">
    <property type="nucleotide sequence ID" value="NZ_CP071696.1"/>
</dbReference>
<name>A0A975FLS2_9MICO</name>
<reference evidence="3" key="1">
    <citation type="submission" date="2021-03" db="EMBL/GenBank/DDBJ databases">
        <title>Agromyces archimandritus sp. nov., isolated from the cockroach Archimandrita tessellata.</title>
        <authorList>
            <person name="Guzman J."/>
            <person name="Ortuzar M."/>
            <person name="Poehlein A."/>
            <person name="Daniel R."/>
            <person name="Trujillo M."/>
            <person name="Vilcinskas A."/>
        </authorList>
    </citation>
    <scope>NUCLEOTIDE SEQUENCE</scope>
    <source>
        <strain evidence="3">G127AT</strain>
    </source>
</reference>
<protein>
    <submittedName>
        <fullName evidence="3">Alpha/beta fold hydrolase</fullName>
    </submittedName>
</protein>
<gene>
    <name evidence="3" type="ORF">G127AT_07915</name>
</gene>
<dbReference type="KEGG" id="aarc:G127AT_07915"/>
<dbReference type="InterPro" id="IPR029058">
    <property type="entry name" value="AB_hydrolase_fold"/>
</dbReference>
<accession>A0A975FLS2</accession>
<evidence type="ECO:0000313" key="4">
    <source>
        <dbReference type="Proteomes" id="UP000671914"/>
    </source>
</evidence>
<keyword evidence="4" id="KW-1185">Reference proteome</keyword>
<dbReference type="AlphaFoldDB" id="A0A975FLS2"/>
<sequence length="524" mass="53418">MSDEAYLARITVDTDELRGRAQLLGLLDRAIVAWRSRCTAEYAVPGLRAGGADELGRAAIALDRLAERTDAVRAGLHAAADGYERAERQAGLMNALLQTMWWQAGHAAGPAVFGTIAFLATLSPIGLAVVAGTVAQQAALGLTAGALLGYLLSSAGVIEGEPGPDALLRQVISQPAFAAWLRTAVDSVDDFGAGLVGLPPSFGLIDADESTAALIVGIAAIGAAFGGRPLQETPVKVKQVSPEYESPAALAAGGEAARAEREDLPEELTESRVPPNGEVDAPDDLNELMRRIPDSGPGEPQVRVEQYDGGWVVYVSGTVDWSLEPGTQSSDATSAVGAVANEAMLAGRTAAAERAAEEALAAAGFKPGDPIVTVGHSLGGAVAARIAENHPDEVKAVFTAGAPVAKIPVPDGVPVVSLEHPEDPVPATAGSGAPNDSQVVLGRSVLDGAATTDVIPAHGMIHYRGTAGFVDDDPALEPTEALDALAGITGGGGGQATRWLAERVPPEPRPAEPAPPAVTSTGGR</sequence>
<proteinExistence type="predicted"/>